<dbReference type="PANTHER" id="PTHR30026:SF20">
    <property type="entry name" value="OUTER MEMBRANE PROTEIN TOLC"/>
    <property type="match status" value="1"/>
</dbReference>
<evidence type="ECO:0008006" key="10">
    <source>
        <dbReference type="Google" id="ProtNLM"/>
    </source>
</evidence>
<gene>
    <name evidence="8" type="ORF">C9994_14915</name>
</gene>
<evidence type="ECO:0000256" key="1">
    <source>
        <dbReference type="ARBA" id="ARBA00004442"/>
    </source>
</evidence>
<dbReference type="SUPFAM" id="SSF56954">
    <property type="entry name" value="Outer membrane efflux proteins (OEP)"/>
    <property type="match status" value="1"/>
</dbReference>
<reference evidence="8 9" key="1">
    <citation type="submission" date="2018-03" db="EMBL/GenBank/DDBJ databases">
        <title>Cross-interface Injection: A General Nanoliter Liquid Handling Method Applied to Single Cells Genome Amplification Automated Nanoliter Liquid Handling Applied to Single Cell Multiple Displacement Amplification.</title>
        <authorList>
            <person name="Yun J."/>
            <person name="Xu P."/>
            <person name="Xu J."/>
            <person name="Dai X."/>
            <person name="Wang Y."/>
            <person name="Zheng X."/>
            <person name="Cao C."/>
            <person name="Yi Q."/>
            <person name="Zhu Y."/>
            <person name="Wang L."/>
            <person name="Dong Z."/>
            <person name="Huang Y."/>
            <person name="Huang L."/>
            <person name="Du W."/>
        </authorList>
    </citation>
    <scope>NUCLEOTIDE SEQUENCE [LARGE SCALE GENOMIC DNA]</scope>
    <source>
        <strain evidence="8 9">Z-D1-2</strain>
    </source>
</reference>
<comment type="caution">
    <text evidence="8">The sequence shown here is derived from an EMBL/GenBank/DDBJ whole genome shotgun (WGS) entry which is preliminary data.</text>
</comment>
<evidence type="ECO:0000256" key="4">
    <source>
        <dbReference type="ARBA" id="ARBA00022452"/>
    </source>
</evidence>
<dbReference type="AlphaFoldDB" id="A0A2T4DDL1"/>
<dbReference type="EMBL" id="PYVU01000303">
    <property type="protein sequence ID" value="PTB91817.1"/>
    <property type="molecule type" value="Genomic_DNA"/>
</dbReference>
<keyword evidence="4" id="KW-1134">Transmembrane beta strand</keyword>
<dbReference type="GO" id="GO:0015288">
    <property type="term" value="F:porin activity"/>
    <property type="evidence" value="ECO:0007669"/>
    <property type="project" value="TreeGrafter"/>
</dbReference>
<evidence type="ECO:0000256" key="2">
    <source>
        <dbReference type="ARBA" id="ARBA00007613"/>
    </source>
</evidence>
<dbReference type="GO" id="GO:1990281">
    <property type="term" value="C:efflux pump complex"/>
    <property type="evidence" value="ECO:0007669"/>
    <property type="project" value="TreeGrafter"/>
</dbReference>
<feature type="non-terminal residue" evidence="8">
    <location>
        <position position="268"/>
    </location>
</feature>
<dbReference type="GO" id="GO:0015562">
    <property type="term" value="F:efflux transmembrane transporter activity"/>
    <property type="evidence" value="ECO:0007669"/>
    <property type="project" value="InterPro"/>
</dbReference>
<organism evidence="8 9">
    <name type="scientific">Marivirga lumbricoides</name>
    <dbReference type="NCBI Taxonomy" id="1046115"/>
    <lineage>
        <taxon>Bacteria</taxon>
        <taxon>Pseudomonadati</taxon>
        <taxon>Bacteroidota</taxon>
        <taxon>Cytophagia</taxon>
        <taxon>Cytophagales</taxon>
        <taxon>Marivirgaceae</taxon>
        <taxon>Marivirga</taxon>
    </lineage>
</organism>
<dbReference type="Gene3D" id="1.20.1600.10">
    <property type="entry name" value="Outer membrane efflux proteins (OEP)"/>
    <property type="match status" value="1"/>
</dbReference>
<evidence type="ECO:0000256" key="7">
    <source>
        <dbReference type="ARBA" id="ARBA00023237"/>
    </source>
</evidence>
<evidence type="ECO:0000313" key="8">
    <source>
        <dbReference type="EMBL" id="PTB91817.1"/>
    </source>
</evidence>
<evidence type="ECO:0000256" key="6">
    <source>
        <dbReference type="ARBA" id="ARBA00023136"/>
    </source>
</evidence>
<dbReference type="InterPro" id="IPR003423">
    <property type="entry name" value="OMP_efflux"/>
</dbReference>
<comment type="subcellular location">
    <subcellularLocation>
        <location evidence="1">Cell outer membrane</location>
    </subcellularLocation>
</comment>
<keyword evidence="7" id="KW-0998">Cell outer membrane</keyword>
<dbReference type="Proteomes" id="UP000240608">
    <property type="component" value="Unassembled WGS sequence"/>
</dbReference>
<dbReference type="GO" id="GO:0009279">
    <property type="term" value="C:cell outer membrane"/>
    <property type="evidence" value="ECO:0007669"/>
    <property type="project" value="UniProtKB-SubCell"/>
</dbReference>
<keyword evidence="3" id="KW-0813">Transport</keyword>
<dbReference type="InterPro" id="IPR051906">
    <property type="entry name" value="TolC-like"/>
</dbReference>
<name>A0A2T4DDL1_9BACT</name>
<evidence type="ECO:0000256" key="3">
    <source>
        <dbReference type="ARBA" id="ARBA00022448"/>
    </source>
</evidence>
<sequence length="268" mass="30225">MFKFIPLLAIVLLSSLIGKAQEVRVISFDEAVAIALEKNIQLRQEKNQLISLDAQKKQSAMAYLPSAGINFQASRQDGQQFQLVEDGFEIKNVQADRLSGGVNADLTIFNGFGRVHSRKIASYNYEAQLKGVERTRQEIIFQIAQQYLQVLLDKELLKINQQAVTDQEKQLQQIEGFVKQGLRPQADLYTQQAQLRQFELTAIESENQLEINKATFAQTLQLNPLEVFEVAPIEASDVAIKFPEVDLSSAFNVALENRVDLQQSQLTL</sequence>
<dbReference type="PANTHER" id="PTHR30026">
    <property type="entry name" value="OUTER MEMBRANE PROTEIN TOLC"/>
    <property type="match status" value="1"/>
</dbReference>
<accession>A0A2T4DDL1</accession>
<proteinExistence type="inferred from homology"/>
<evidence type="ECO:0000313" key="9">
    <source>
        <dbReference type="Proteomes" id="UP000240608"/>
    </source>
</evidence>
<comment type="similarity">
    <text evidence="2">Belongs to the outer membrane factor (OMF) (TC 1.B.17) family.</text>
</comment>
<evidence type="ECO:0000256" key="5">
    <source>
        <dbReference type="ARBA" id="ARBA00022692"/>
    </source>
</evidence>
<keyword evidence="5" id="KW-0812">Transmembrane</keyword>
<protein>
    <recommendedName>
        <fullName evidence="10">TolC family protein</fullName>
    </recommendedName>
</protein>
<dbReference type="Pfam" id="PF02321">
    <property type="entry name" value="OEP"/>
    <property type="match status" value="1"/>
</dbReference>
<keyword evidence="6" id="KW-0472">Membrane</keyword>